<evidence type="ECO:0000313" key="1">
    <source>
        <dbReference type="EMBL" id="CAH0405489.1"/>
    </source>
</evidence>
<evidence type="ECO:0000313" key="2">
    <source>
        <dbReference type="Proteomes" id="UP001153292"/>
    </source>
</evidence>
<name>A0ABN8BD41_CHISP</name>
<keyword evidence="2" id="KW-1185">Reference proteome</keyword>
<proteinExistence type="predicted"/>
<reference evidence="1" key="1">
    <citation type="submission" date="2021-12" db="EMBL/GenBank/DDBJ databases">
        <authorList>
            <person name="King R."/>
        </authorList>
    </citation>
    <scope>NUCLEOTIDE SEQUENCE</scope>
</reference>
<accession>A0ABN8BD41</accession>
<dbReference type="Proteomes" id="UP001153292">
    <property type="component" value="Chromosome 4"/>
</dbReference>
<gene>
    <name evidence="1" type="ORF">CHILSU_LOCUS8854</name>
</gene>
<dbReference type="EMBL" id="OU963897">
    <property type="protein sequence ID" value="CAH0405489.1"/>
    <property type="molecule type" value="Genomic_DNA"/>
</dbReference>
<sequence length="79" mass="9409">MIMYKKRTPDLLFKSRTEEGTNSNLIKKHIIGAKEKFRKYCCLNKNEFDFVLSFISEEIQPKKRHAILAEDEKLYLTLI</sequence>
<organism evidence="1 2">
    <name type="scientific">Chilo suppressalis</name>
    <name type="common">Asiatic rice borer moth</name>
    <dbReference type="NCBI Taxonomy" id="168631"/>
    <lineage>
        <taxon>Eukaryota</taxon>
        <taxon>Metazoa</taxon>
        <taxon>Ecdysozoa</taxon>
        <taxon>Arthropoda</taxon>
        <taxon>Hexapoda</taxon>
        <taxon>Insecta</taxon>
        <taxon>Pterygota</taxon>
        <taxon>Neoptera</taxon>
        <taxon>Endopterygota</taxon>
        <taxon>Lepidoptera</taxon>
        <taxon>Glossata</taxon>
        <taxon>Ditrysia</taxon>
        <taxon>Pyraloidea</taxon>
        <taxon>Crambidae</taxon>
        <taxon>Crambinae</taxon>
        <taxon>Chilo</taxon>
    </lineage>
</organism>
<protein>
    <submittedName>
        <fullName evidence="1">Uncharacterized protein</fullName>
    </submittedName>
</protein>